<keyword evidence="4" id="KW-1185">Reference proteome</keyword>
<organism evidence="3 4">
    <name type="scientific">Anisodus acutangulus</name>
    <dbReference type="NCBI Taxonomy" id="402998"/>
    <lineage>
        <taxon>Eukaryota</taxon>
        <taxon>Viridiplantae</taxon>
        <taxon>Streptophyta</taxon>
        <taxon>Embryophyta</taxon>
        <taxon>Tracheophyta</taxon>
        <taxon>Spermatophyta</taxon>
        <taxon>Magnoliopsida</taxon>
        <taxon>eudicotyledons</taxon>
        <taxon>Gunneridae</taxon>
        <taxon>Pentapetalae</taxon>
        <taxon>asterids</taxon>
        <taxon>lamiids</taxon>
        <taxon>Solanales</taxon>
        <taxon>Solanaceae</taxon>
        <taxon>Solanoideae</taxon>
        <taxon>Hyoscyameae</taxon>
        <taxon>Anisodus</taxon>
    </lineage>
</organism>
<proteinExistence type="predicted"/>
<feature type="coiled-coil region" evidence="1">
    <location>
        <begin position="146"/>
        <end position="183"/>
    </location>
</feature>
<evidence type="ECO:0000313" key="4">
    <source>
        <dbReference type="Proteomes" id="UP001152561"/>
    </source>
</evidence>
<dbReference type="OrthoDB" id="513821at2759"/>
<dbReference type="Pfam" id="PF04043">
    <property type="entry name" value="PMEI"/>
    <property type="match status" value="1"/>
</dbReference>
<gene>
    <name evidence="3" type="ORF">K7X08_029290</name>
</gene>
<dbReference type="SMART" id="SM00856">
    <property type="entry name" value="PMEI"/>
    <property type="match status" value="1"/>
</dbReference>
<dbReference type="Gene3D" id="1.20.140.40">
    <property type="entry name" value="Invertase/pectin methylesterase inhibitor family protein"/>
    <property type="match status" value="1"/>
</dbReference>
<sequence>MAAAFGVSFASSAIGAQFNRPKFVKPKTFVNPIRCSGRLEWDPDGLLGPPQTGHIARLEFKRRLENDAAAREEFERQVREEKERRRVLRESRVIPDTVEGLVEFFLDTEAQEIEFEIARMRPRLNKDFFEHLQLELGKLRFSVNKTQEVEDRLIELEALQKALQEATEAYDKLQADLVATKKNLTAILTSKDVKATLLDLVERNELNRPLLTLLDENIATAHSVNQKQAAEYMEKLRGLVLKNMNLEWTPCNNKKKVSQSFVKITVERMSNHVTENSFSSKSAKSSNPDAIKFIKVSCKATLYPVLCVQCLSTYANTVKQSEKQLAHAALSVSLSRAISTTLFVSKLTRVRGLKPREKQAVKDCLDNMRDSVDQINKSIPELGHTGQFSAGHDFMWHVSNVQTWVSAALTDENTCLDGFSGPGMNGHVKAALRVRILH</sequence>
<dbReference type="Proteomes" id="UP001152561">
    <property type="component" value="Unassembled WGS sequence"/>
</dbReference>
<dbReference type="EMBL" id="JAJAGQ010000024">
    <property type="protein sequence ID" value="KAJ8526813.1"/>
    <property type="molecule type" value="Genomic_DNA"/>
</dbReference>
<reference evidence="4" key="1">
    <citation type="journal article" date="2023" name="Proc. Natl. Acad. Sci. U.S.A.">
        <title>Genomic and structural basis for evolution of tropane alkaloid biosynthesis.</title>
        <authorList>
            <person name="Wanga Y.-J."/>
            <person name="Taina T."/>
            <person name="Yua J.-Y."/>
            <person name="Lia J."/>
            <person name="Xua B."/>
            <person name="Chenc J."/>
            <person name="D'Auriad J.C."/>
            <person name="Huanga J.-P."/>
            <person name="Huanga S.-X."/>
        </authorList>
    </citation>
    <scope>NUCLEOTIDE SEQUENCE [LARGE SCALE GENOMIC DNA]</scope>
    <source>
        <strain evidence="4">cv. KIB-2019</strain>
    </source>
</reference>
<evidence type="ECO:0000259" key="2">
    <source>
        <dbReference type="SMART" id="SM00856"/>
    </source>
</evidence>
<evidence type="ECO:0000313" key="3">
    <source>
        <dbReference type="EMBL" id="KAJ8526813.1"/>
    </source>
</evidence>
<dbReference type="SUPFAM" id="SSF101148">
    <property type="entry name" value="Plant invertase/pectin methylesterase inhibitor"/>
    <property type="match status" value="1"/>
</dbReference>
<name>A0A9Q1L2R8_9SOLA</name>
<dbReference type="CDD" id="cd15798">
    <property type="entry name" value="PMEI-like_3"/>
    <property type="match status" value="1"/>
</dbReference>
<dbReference type="GO" id="GO:0009570">
    <property type="term" value="C:chloroplast stroma"/>
    <property type="evidence" value="ECO:0007669"/>
    <property type="project" value="TreeGrafter"/>
</dbReference>
<dbReference type="GO" id="GO:0004857">
    <property type="term" value="F:enzyme inhibitor activity"/>
    <property type="evidence" value="ECO:0007669"/>
    <property type="project" value="InterPro"/>
</dbReference>
<dbReference type="InterPro" id="IPR035513">
    <property type="entry name" value="Invertase/methylesterase_inhib"/>
</dbReference>
<protein>
    <recommendedName>
        <fullName evidence="2">Pectinesterase inhibitor domain-containing protein</fullName>
    </recommendedName>
</protein>
<feature type="domain" description="Pectinesterase inhibitor" evidence="2">
    <location>
        <begin position="289"/>
        <end position="437"/>
    </location>
</feature>
<feature type="coiled-coil region" evidence="1">
    <location>
        <begin position="64"/>
        <end position="91"/>
    </location>
</feature>
<evidence type="ECO:0000256" key="1">
    <source>
        <dbReference type="SAM" id="Coils"/>
    </source>
</evidence>
<keyword evidence="1" id="KW-0175">Coiled coil</keyword>
<dbReference type="PANTHER" id="PTHR36333">
    <property type="entry name" value="DIMETHYLALLYL, ADENOSINE TRNA METHYLTHIOTRANSFERASE"/>
    <property type="match status" value="1"/>
</dbReference>
<accession>A0A9Q1L2R8</accession>
<dbReference type="InterPro" id="IPR006501">
    <property type="entry name" value="Pectinesterase_inhib_dom"/>
</dbReference>
<dbReference type="PANTHER" id="PTHR36333:SF1">
    <property type="entry name" value="DIMETHYLALLYL, ADENOSINE TRNA METHYLTHIOTRANSFERASE"/>
    <property type="match status" value="1"/>
</dbReference>
<dbReference type="AlphaFoldDB" id="A0A9Q1L2R8"/>
<dbReference type="NCBIfam" id="TIGR01614">
    <property type="entry name" value="PME_inhib"/>
    <property type="match status" value="1"/>
</dbReference>
<comment type="caution">
    <text evidence="3">The sequence shown here is derived from an EMBL/GenBank/DDBJ whole genome shotgun (WGS) entry which is preliminary data.</text>
</comment>